<feature type="region of interest" description="Disordered" evidence="3">
    <location>
        <begin position="212"/>
        <end position="324"/>
    </location>
</feature>
<reference evidence="5" key="1">
    <citation type="submission" date="2021-01" db="EMBL/GenBank/DDBJ databases">
        <authorList>
            <person name="Kaushik A."/>
        </authorList>
    </citation>
    <scope>NUCLEOTIDE SEQUENCE</scope>
    <source>
        <strain evidence="5">AG4-R118</strain>
    </source>
</reference>
<dbReference type="EMBL" id="CAJMWX010001751">
    <property type="protein sequence ID" value="CAE6504255.1"/>
    <property type="molecule type" value="Genomic_DNA"/>
</dbReference>
<dbReference type="GO" id="GO:0042274">
    <property type="term" value="P:ribosomal small subunit biogenesis"/>
    <property type="evidence" value="ECO:0007669"/>
    <property type="project" value="TreeGrafter"/>
</dbReference>
<keyword evidence="1 2" id="KW-0694">RNA-binding</keyword>
<proteinExistence type="predicted"/>
<dbReference type="GO" id="GO:0019843">
    <property type="term" value="F:rRNA binding"/>
    <property type="evidence" value="ECO:0007669"/>
    <property type="project" value="TreeGrafter"/>
</dbReference>
<sequence>MTPELKLTKKQRKGIAFRERKGKGPGHSKSTVEEPADVPEPEVQEIQEKISDEQAPKQCDVPNRNLGDKKRKRVPEDDGQVLGVNGDPANGSNGVTPKNKSKKRKTVKNADDSSVNDAPGDDTKLKRFILFVGNLPYTISKEQILEHFGQCSPAPTIRLLTPKSRSGKPQTAVQAAKSKGCAFLEFTSHSAMQIAIRKHHSELAGRRINVELTAGGGGNSNQRKEKLRTRNQTLNEQRKRGAERRSSKDSGPDDPGQSQSKLPTRHSTTSGEAQLTDRPKTWSIPTAEDESANSRKTRGKRKGASAVQRKPTWAPSGANAIKVG</sequence>
<evidence type="ECO:0000259" key="4">
    <source>
        <dbReference type="PROSITE" id="PS50102"/>
    </source>
</evidence>
<feature type="compositionally biased region" description="Polar residues" evidence="3">
    <location>
        <begin position="256"/>
        <end position="273"/>
    </location>
</feature>
<feature type="compositionally biased region" description="Basic residues" evidence="3">
    <location>
        <begin position="8"/>
        <end position="26"/>
    </location>
</feature>
<dbReference type="PROSITE" id="PS50102">
    <property type="entry name" value="RRM"/>
    <property type="match status" value="1"/>
</dbReference>
<dbReference type="SUPFAM" id="SSF54928">
    <property type="entry name" value="RNA-binding domain, RBD"/>
    <property type="match status" value="1"/>
</dbReference>
<organism evidence="5 6">
    <name type="scientific">Rhizoctonia solani</name>
    <dbReference type="NCBI Taxonomy" id="456999"/>
    <lineage>
        <taxon>Eukaryota</taxon>
        <taxon>Fungi</taxon>
        <taxon>Dikarya</taxon>
        <taxon>Basidiomycota</taxon>
        <taxon>Agaricomycotina</taxon>
        <taxon>Agaricomycetes</taxon>
        <taxon>Cantharellales</taxon>
        <taxon>Ceratobasidiaceae</taxon>
        <taxon>Rhizoctonia</taxon>
    </lineage>
</organism>
<feature type="region of interest" description="Disordered" evidence="3">
    <location>
        <begin position="1"/>
        <end position="120"/>
    </location>
</feature>
<dbReference type="CDD" id="cd12400">
    <property type="entry name" value="RRM_Nop6"/>
    <property type="match status" value="1"/>
</dbReference>
<dbReference type="PANTHER" id="PTHR23236:SF51">
    <property type="entry name" value="NUCLEOLAR PROTEIN 6"/>
    <property type="match status" value="1"/>
</dbReference>
<dbReference type="PANTHER" id="PTHR23236">
    <property type="entry name" value="EUKARYOTIC TRANSLATION INITIATION FACTOR 4B/4H"/>
    <property type="match status" value="1"/>
</dbReference>
<dbReference type="Proteomes" id="UP000663888">
    <property type="component" value="Unassembled WGS sequence"/>
</dbReference>
<dbReference type="Pfam" id="PF00076">
    <property type="entry name" value="RRM_1"/>
    <property type="match status" value="1"/>
</dbReference>
<comment type="caution">
    <text evidence="5">The sequence shown here is derived from an EMBL/GenBank/DDBJ whole genome shotgun (WGS) entry which is preliminary data.</text>
</comment>
<dbReference type="InterPro" id="IPR000504">
    <property type="entry name" value="RRM_dom"/>
</dbReference>
<evidence type="ECO:0000313" key="5">
    <source>
        <dbReference type="EMBL" id="CAE6504255.1"/>
    </source>
</evidence>
<dbReference type="Gene3D" id="3.30.70.330">
    <property type="match status" value="1"/>
</dbReference>
<dbReference type="SMART" id="SM00360">
    <property type="entry name" value="RRM"/>
    <property type="match status" value="1"/>
</dbReference>
<feature type="domain" description="RRM" evidence="4">
    <location>
        <begin position="128"/>
        <end position="215"/>
    </location>
</feature>
<feature type="compositionally biased region" description="Acidic residues" evidence="3">
    <location>
        <begin position="34"/>
        <end position="45"/>
    </location>
</feature>
<evidence type="ECO:0000256" key="1">
    <source>
        <dbReference type="ARBA" id="ARBA00022884"/>
    </source>
</evidence>
<evidence type="ECO:0000256" key="3">
    <source>
        <dbReference type="SAM" id="MobiDB-lite"/>
    </source>
</evidence>
<evidence type="ECO:0000313" key="6">
    <source>
        <dbReference type="Proteomes" id="UP000663888"/>
    </source>
</evidence>
<name>A0A8H3D4T0_9AGAM</name>
<feature type="compositionally biased region" description="Basic and acidic residues" evidence="3">
    <location>
        <begin position="236"/>
        <end position="251"/>
    </location>
</feature>
<dbReference type="InterPro" id="IPR012677">
    <property type="entry name" value="Nucleotide-bd_a/b_plait_sf"/>
</dbReference>
<gene>
    <name evidence="5" type="ORF">RDB_LOCUS157482</name>
</gene>
<dbReference type="InterPro" id="IPR034228">
    <property type="entry name" value="Nop6_RRM"/>
</dbReference>
<dbReference type="AlphaFoldDB" id="A0A8H3D4T0"/>
<protein>
    <recommendedName>
        <fullName evidence="4">RRM domain-containing protein</fullName>
    </recommendedName>
</protein>
<evidence type="ECO:0000256" key="2">
    <source>
        <dbReference type="PROSITE-ProRule" id="PRU00176"/>
    </source>
</evidence>
<feature type="compositionally biased region" description="Basic and acidic residues" evidence="3">
    <location>
        <begin position="46"/>
        <end position="55"/>
    </location>
</feature>
<dbReference type="GO" id="GO:0005730">
    <property type="term" value="C:nucleolus"/>
    <property type="evidence" value="ECO:0007669"/>
    <property type="project" value="TreeGrafter"/>
</dbReference>
<dbReference type="InterPro" id="IPR035979">
    <property type="entry name" value="RBD_domain_sf"/>
</dbReference>
<accession>A0A8H3D4T0</accession>